<dbReference type="GO" id="GO:0008703">
    <property type="term" value="F:5-amino-6-(5-phosphoribosylamino)uracil reductase activity"/>
    <property type="evidence" value="ECO:0007669"/>
    <property type="project" value="InterPro"/>
</dbReference>
<accession>A0A2S5A0N0</accession>
<dbReference type="Pfam" id="PF01872">
    <property type="entry name" value="RibD_C"/>
    <property type="match status" value="1"/>
</dbReference>
<dbReference type="SUPFAM" id="SSF53597">
    <property type="entry name" value="Dihydrofolate reductase-like"/>
    <property type="match status" value="1"/>
</dbReference>
<dbReference type="EMBL" id="PQVF01000009">
    <property type="protein sequence ID" value="POY35869.1"/>
    <property type="molecule type" value="Genomic_DNA"/>
</dbReference>
<evidence type="ECO:0000313" key="3">
    <source>
        <dbReference type="Proteomes" id="UP000236893"/>
    </source>
</evidence>
<dbReference type="PANTHER" id="PTHR38011">
    <property type="entry name" value="DIHYDROFOLATE REDUCTASE FAMILY PROTEIN (AFU_ORTHOLOGUE AFUA_8G06820)"/>
    <property type="match status" value="1"/>
</dbReference>
<gene>
    <name evidence="2" type="ORF">C3K47_14060</name>
</gene>
<dbReference type="GO" id="GO:0009231">
    <property type="term" value="P:riboflavin biosynthetic process"/>
    <property type="evidence" value="ECO:0007669"/>
    <property type="project" value="InterPro"/>
</dbReference>
<dbReference type="InterPro" id="IPR024072">
    <property type="entry name" value="DHFR-like_dom_sf"/>
</dbReference>
<dbReference type="Proteomes" id="UP000236893">
    <property type="component" value="Unassembled WGS sequence"/>
</dbReference>
<proteinExistence type="predicted"/>
<reference evidence="2 3" key="1">
    <citation type="submission" date="2018-01" db="EMBL/GenBank/DDBJ databases">
        <authorList>
            <person name="Gaut B.S."/>
            <person name="Morton B.R."/>
            <person name="Clegg M.T."/>
            <person name="Duvall M.R."/>
        </authorList>
    </citation>
    <scope>NUCLEOTIDE SEQUENCE [LARGE SCALE GENOMIC DNA]</scope>
    <source>
        <strain evidence="2 3">HR-AV</strain>
    </source>
</reference>
<organism evidence="2 3">
    <name type="scientific">Solitalea longa</name>
    <dbReference type="NCBI Taxonomy" id="2079460"/>
    <lineage>
        <taxon>Bacteria</taxon>
        <taxon>Pseudomonadati</taxon>
        <taxon>Bacteroidota</taxon>
        <taxon>Sphingobacteriia</taxon>
        <taxon>Sphingobacteriales</taxon>
        <taxon>Sphingobacteriaceae</taxon>
        <taxon>Solitalea</taxon>
    </lineage>
</organism>
<dbReference type="Gene3D" id="3.40.430.10">
    <property type="entry name" value="Dihydrofolate Reductase, subunit A"/>
    <property type="match status" value="1"/>
</dbReference>
<dbReference type="PANTHER" id="PTHR38011:SF11">
    <property type="entry name" value="2,5-DIAMINO-6-RIBOSYLAMINO-4(3H)-PYRIMIDINONE 5'-PHOSPHATE REDUCTASE"/>
    <property type="match status" value="1"/>
</dbReference>
<dbReference type="InterPro" id="IPR050765">
    <property type="entry name" value="Riboflavin_Biosynth_HTPR"/>
</dbReference>
<keyword evidence="3" id="KW-1185">Reference proteome</keyword>
<name>A0A2S5A0N0_9SPHI</name>
<dbReference type="OrthoDB" id="195113at2"/>
<dbReference type="RefSeq" id="WP_103789782.1">
    <property type="nucleotide sequence ID" value="NZ_PQVF01000009.1"/>
</dbReference>
<protein>
    <recommendedName>
        <fullName evidence="1">Bacterial bifunctional deaminase-reductase C-terminal domain-containing protein</fullName>
    </recommendedName>
</protein>
<sequence>MKTTIYIGTSLDGFIARNDGDIEWLVNYQNQEVDDSYQEFISKIDAIVIGRGTYEKVITFPSWFYEQKVYLLSSTIKQVPDHLKEKVTILSMPPIELLNYLANEGYSNIYVDGGKVIQGFLREDCIDEMIITRVPELIGSGIPLFGYLPNDLHFKHIRTEVFSNGLVKSHYVRDRK</sequence>
<feature type="domain" description="Bacterial bifunctional deaminase-reductase C-terminal" evidence="1">
    <location>
        <begin position="74"/>
        <end position="167"/>
    </location>
</feature>
<dbReference type="AlphaFoldDB" id="A0A2S5A0N0"/>
<comment type="caution">
    <text evidence="2">The sequence shown here is derived from an EMBL/GenBank/DDBJ whole genome shotgun (WGS) entry which is preliminary data.</text>
</comment>
<evidence type="ECO:0000259" key="1">
    <source>
        <dbReference type="Pfam" id="PF01872"/>
    </source>
</evidence>
<dbReference type="InterPro" id="IPR002734">
    <property type="entry name" value="RibDG_C"/>
</dbReference>
<evidence type="ECO:0000313" key="2">
    <source>
        <dbReference type="EMBL" id="POY35869.1"/>
    </source>
</evidence>